<protein>
    <submittedName>
        <fullName evidence="1">Uncharacterized protein</fullName>
    </submittedName>
</protein>
<accession>A0ACB8ELQ3</accession>
<comment type="caution">
    <text evidence="1">The sequence shown here is derived from an EMBL/GenBank/DDBJ whole genome shotgun (WGS) entry which is preliminary data.</text>
</comment>
<proteinExistence type="predicted"/>
<organism evidence="1 2">
    <name type="scientific">Sphaerodactylus townsendi</name>
    <dbReference type="NCBI Taxonomy" id="933632"/>
    <lineage>
        <taxon>Eukaryota</taxon>
        <taxon>Metazoa</taxon>
        <taxon>Chordata</taxon>
        <taxon>Craniata</taxon>
        <taxon>Vertebrata</taxon>
        <taxon>Euteleostomi</taxon>
        <taxon>Lepidosauria</taxon>
        <taxon>Squamata</taxon>
        <taxon>Bifurcata</taxon>
        <taxon>Gekkota</taxon>
        <taxon>Sphaerodactylidae</taxon>
        <taxon>Sphaerodactylus</taxon>
    </lineage>
</organism>
<keyword evidence="2" id="KW-1185">Reference proteome</keyword>
<gene>
    <name evidence="1" type="ORF">K3G42_031705</name>
</gene>
<evidence type="ECO:0000313" key="1">
    <source>
        <dbReference type="EMBL" id="KAH7993639.1"/>
    </source>
</evidence>
<dbReference type="Proteomes" id="UP000827872">
    <property type="component" value="Linkage Group LG03"/>
</dbReference>
<sequence>MQTRELGGCTEDATTGPCVNAISHLNYIKKGFSVLRAYKVNLVPQDNREILDLRVYLVLKVLLGFQATRVHQENLEFQDWLVWMDPQVTQEEKDHLVRKEPR</sequence>
<name>A0ACB8ELQ3_9SAUR</name>
<reference evidence="1" key="1">
    <citation type="submission" date="2021-08" db="EMBL/GenBank/DDBJ databases">
        <title>The first chromosome-level gecko genome reveals the dynamic sex chromosomes of Neotropical dwarf geckos (Sphaerodactylidae: Sphaerodactylus).</title>
        <authorList>
            <person name="Pinto B.J."/>
            <person name="Keating S.E."/>
            <person name="Gamble T."/>
        </authorList>
    </citation>
    <scope>NUCLEOTIDE SEQUENCE</scope>
    <source>
        <strain evidence="1">TG3544</strain>
    </source>
</reference>
<evidence type="ECO:0000313" key="2">
    <source>
        <dbReference type="Proteomes" id="UP000827872"/>
    </source>
</evidence>
<dbReference type="EMBL" id="CM037616">
    <property type="protein sequence ID" value="KAH7993639.1"/>
    <property type="molecule type" value="Genomic_DNA"/>
</dbReference>